<evidence type="ECO:0000313" key="3">
    <source>
        <dbReference type="Proteomes" id="UP000481087"/>
    </source>
</evidence>
<organism evidence="2 3">
    <name type="scientific">Paenibacillus silvestris</name>
    <dbReference type="NCBI Taxonomy" id="2606219"/>
    <lineage>
        <taxon>Bacteria</taxon>
        <taxon>Bacillati</taxon>
        <taxon>Bacillota</taxon>
        <taxon>Bacilli</taxon>
        <taxon>Bacillales</taxon>
        <taxon>Paenibacillaceae</taxon>
        <taxon>Paenibacillus</taxon>
    </lineage>
</organism>
<reference evidence="2 3" key="1">
    <citation type="submission" date="2019-12" db="EMBL/GenBank/DDBJ databases">
        <title>Paenibacillus sp. nov. sp. isolated from soil.</title>
        <authorList>
            <person name="Kim J."/>
            <person name="Jeong S.E."/>
            <person name="Jung H.S."/>
            <person name="Jeon C.O."/>
        </authorList>
    </citation>
    <scope>NUCLEOTIDE SEQUENCE [LARGE SCALE GENOMIC DNA]</scope>
    <source>
        <strain evidence="2 3">5J-6</strain>
    </source>
</reference>
<dbReference type="CDD" id="cd05379">
    <property type="entry name" value="CAP_bacterial"/>
    <property type="match status" value="1"/>
</dbReference>
<dbReference type="InterPro" id="IPR001119">
    <property type="entry name" value="SLH_dom"/>
</dbReference>
<dbReference type="PANTHER" id="PTHR31157">
    <property type="entry name" value="SCP DOMAIN-CONTAINING PROTEIN"/>
    <property type="match status" value="1"/>
</dbReference>
<dbReference type="PANTHER" id="PTHR31157:SF1">
    <property type="entry name" value="SCP DOMAIN-CONTAINING PROTEIN"/>
    <property type="match status" value="1"/>
</dbReference>
<dbReference type="AlphaFoldDB" id="A0A6L8V2Z0"/>
<dbReference type="PROSITE" id="PS51272">
    <property type="entry name" value="SLH"/>
    <property type="match status" value="1"/>
</dbReference>
<dbReference type="InterPro" id="IPR014044">
    <property type="entry name" value="CAP_dom"/>
</dbReference>
<keyword evidence="3" id="KW-1185">Reference proteome</keyword>
<dbReference type="SUPFAM" id="SSF55797">
    <property type="entry name" value="PR-1-like"/>
    <property type="match status" value="1"/>
</dbReference>
<name>A0A6L8V2Z0_9BACL</name>
<feature type="domain" description="SLH" evidence="1">
    <location>
        <begin position="394"/>
        <end position="457"/>
    </location>
</feature>
<dbReference type="Pfam" id="PF00395">
    <property type="entry name" value="SLH"/>
    <property type="match status" value="1"/>
</dbReference>
<sequence length="672" mass="75044">MFGNTSGSRINFHYLKLLVCLVFGIGFMATSYAIVSAEEAKAEYNSDQIEGLALLNEIRAKVGVPLVQLDPNITRAAILHATYYNMNGENPSIYAHDEIEGKPGFHGKTILDRMRAAGWQDPKYGYAYGEVMHFNSKSTADAIKSWLNTAYHRAILLSPDFDVVGIGLVDGTTVLDFGNAENDHKTRNGIVVYPYDDMRDAPVGFYGLEIPNPLDRFSAKFSGGIISVITEDPMINHSVKITDELGNSVPFYEEEQGGKELFFYPKSVLKGHSTYTVTFQYQLENYQSKTKVWSFTTGAGTALKKISFSSTELVVAEGDELPFQILGAFSDGTTSALTEGIDLKYTDGIKISSDVIKGVKPGIWEIGVTKDNITYKQNVKVIPKINYDTSENLNASTDLSDISNHWASQSILWAIQSGIASGYNDHTFRPDANISEAEFLAMLLRMFQVNISTNDSQHWADVAYRISNDRNYPLLGITNIPLRETKISRLQVAELIAAIDGYNYKDNYAVWYIMAKGYSKGKIGYSVEGYKALDLLTRAEAIQFLQNIKPLLKELKYRPNQPTPLTMLPQWPEDKNQLISDKMMISKFNSDHSLDIEGLFAGHKNETLTISVQTGGSSPKQIEDVNVQIDSNGHFQIHAGVYQQQSLNIYLRANEAVYWISVDVNSEKRSKY</sequence>
<dbReference type="Proteomes" id="UP000481087">
    <property type="component" value="Unassembled WGS sequence"/>
</dbReference>
<evidence type="ECO:0000313" key="2">
    <source>
        <dbReference type="EMBL" id="MZQ84823.1"/>
    </source>
</evidence>
<evidence type="ECO:0000259" key="1">
    <source>
        <dbReference type="PROSITE" id="PS51272"/>
    </source>
</evidence>
<gene>
    <name evidence="2" type="ORF">GQF01_22185</name>
</gene>
<dbReference type="EMBL" id="WTUZ01000022">
    <property type="protein sequence ID" value="MZQ84823.1"/>
    <property type="molecule type" value="Genomic_DNA"/>
</dbReference>
<proteinExistence type="predicted"/>
<dbReference type="InterPro" id="IPR035940">
    <property type="entry name" value="CAP_sf"/>
</dbReference>
<protein>
    <recommendedName>
        <fullName evidence="1">SLH domain-containing protein</fullName>
    </recommendedName>
</protein>
<comment type="caution">
    <text evidence="2">The sequence shown here is derived from an EMBL/GenBank/DDBJ whole genome shotgun (WGS) entry which is preliminary data.</text>
</comment>
<accession>A0A6L8V2Z0</accession>
<dbReference type="Pfam" id="PF00188">
    <property type="entry name" value="CAP"/>
    <property type="match status" value="1"/>
</dbReference>
<dbReference type="Gene3D" id="3.40.33.10">
    <property type="entry name" value="CAP"/>
    <property type="match status" value="1"/>
</dbReference>